<organism evidence="6">
    <name type="scientific">marine metagenome</name>
    <dbReference type="NCBI Taxonomy" id="408172"/>
    <lineage>
        <taxon>unclassified sequences</taxon>
        <taxon>metagenomes</taxon>
        <taxon>ecological metagenomes</taxon>
    </lineage>
</organism>
<sequence length="214" mass="23564">MGSVYLAIDPMIGRPVAVKLIREDVTSPELRERFNREAQSAGNLNHPNIVTIYQLGDHDGQPFIVMEYVSGRTLSATIAKRTSLPLVEKLRIMEQLCSGLAYAHAAGIIHRDVKPANIILDEQGTVKILDFGVARIADSGLTQSRNIMGTLPYMSPEQYSGAGVGYRSDMFAVGSVFYELLAYRRAFPGTLEDGIMVRILNADPEPLHRFCPGL</sequence>
<dbReference type="Pfam" id="PF00069">
    <property type="entry name" value="Pkinase"/>
    <property type="match status" value="1"/>
</dbReference>
<accession>A0A382LV96</accession>
<dbReference type="PANTHER" id="PTHR43289:SF34">
    <property type="entry name" value="SERINE_THREONINE-PROTEIN KINASE YBDM-RELATED"/>
    <property type="match status" value="1"/>
</dbReference>
<evidence type="ECO:0000256" key="3">
    <source>
        <dbReference type="ARBA" id="ARBA00022777"/>
    </source>
</evidence>
<feature type="non-terminal residue" evidence="6">
    <location>
        <position position="214"/>
    </location>
</feature>
<dbReference type="InterPro" id="IPR000719">
    <property type="entry name" value="Prot_kinase_dom"/>
</dbReference>
<dbReference type="Gene3D" id="3.30.200.20">
    <property type="entry name" value="Phosphorylase Kinase, domain 1"/>
    <property type="match status" value="1"/>
</dbReference>
<evidence type="ECO:0000313" key="6">
    <source>
        <dbReference type="EMBL" id="SVC39267.1"/>
    </source>
</evidence>
<dbReference type="SUPFAM" id="SSF56112">
    <property type="entry name" value="Protein kinase-like (PK-like)"/>
    <property type="match status" value="1"/>
</dbReference>
<keyword evidence="2" id="KW-0547">Nucleotide-binding</keyword>
<keyword evidence="1" id="KW-0808">Transferase</keyword>
<evidence type="ECO:0000256" key="2">
    <source>
        <dbReference type="ARBA" id="ARBA00022741"/>
    </source>
</evidence>
<dbReference type="PROSITE" id="PS00108">
    <property type="entry name" value="PROTEIN_KINASE_ST"/>
    <property type="match status" value="1"/>
</dbReference>
<dbReference type="InterPro" id="IPR011009">
    <property type="entry name" value="Kinase-like_dom_sf"/>
</dbReference>
<feature type="domain" description="Protein kinase" evidence="5">
    <location>
        <begin position="1"/>
        <end position="214"/>
    </location>
</feature>
<evidence type="ECO:0000256" key="4">
    <source>
        <dbReference type="ARBA" id="ARBA00022840"/>
    </source>
</evidence>
<dbReference type="GO" id="GO:0004674">
    <property type="term" value="F:protein serine/threonine kinase activity"/>
    <property type="evidence" value="ECO:0007669"/>
    <property type="project" value="TreeGrafter"/>
</dbReference>
<dbReference type="SMART" id="SM00220">
    <property type="entry name" value="S_TKc"/>
    <property type="match status" value="1"/>
</dbReference>
<proteinExistence type="predicted"/>
<reference evidence="6" key="1">
    <citation type="submission" date="2018-05" db="EMBL/GenBank/DDBJ databases">
        <authorList>
            <person name="Lanie J.A."/>
            <person name="Ng W.-L."/>
            <person name="Kazmierczak K.M."/>
            <person name="Andrzejewski T.M."/>
            <person name="Davidsen T.M."/>
            <person name="Wayne K.J."/>
            <person name="Tettelin H."/>
            <person name="Glass J.I."/>
            <person name="Rusch D."/>
            <person name="Podicherti R."/>
            <person name="Tsui H.-C.T."/>
            <person name="Winkler M.E."/>
        </authorList>
    </citation>
    <scope>NUCLEOTIDE SEQUENCE</scope>
</reference>
<dbReference type="InterPro" id="IPR008271">
    <property type="entry name" value="Ser/Thr_kinase_AS"/>
</dbReference>
<dbReference type="PROSITE" id="PS50011">
    <property type="entry name" value="PROTEIN_KINASE_DOM"/>
    <property type="match status" value="1"/>
</dbReference>
<evidence type="ECO:0000259" key="5">
    <source>
        <dbReference type="PROSITE" id="PS50011"/>
    </source>
</evidence>
<dbReference type="PANTHER" id="PTHR43289">
    <property type="entry name" value="MITOGEN-ACTIVATED PROTEIN KINASE KINASE KINASE 20-RELATED"/>
    <property type="match status" value="1"/>
</dbReference>
<evidence type="ECO:0000256" key="1">
    <source>
        <dbReference type="ARBA" id="ARBA00022679"/>
    </source>
</evidence>
<protein>
    <recommendedName>
        <fullName evidence="5">Protein kinase domain-containing protein</fullName>
    </recommendedName>
</protein>
<keyword evidence="3" id="KW-0418">Kinase</keyword>
<keyword evidence="4" id="KW-0067">ATP-binding</keyword>
<gene>
    <name evidence="6" type="ORF">METZ01_LOCUS292121</name>
</gene>
<dbReference type="AlphaFoldDB" id="A0A382LV96"/>
<dbReference type="GO" id="GO:0005524">
    <property type="term" value="F:ATP binding"/>
    <property type="evidence" value="ECO:0007669"/>
    <property type="project" value="UniProtKB-KW"/>
</dbReference>
<name>A0A382LV96_9ZZZZ</name>
<dbReference type="Gene3D" id="1.10.510.10">
    <property type="entry name" value="Transferase(Phosphotransferase) domain 1"/>
    <property type="match status" value="1"/>
</dbReference>
<dbReference type="CDD" id="cd14014">
    <property type="entry name" value="STKc_PknB_like"/>
    <property type="match status" value="1"/>
</dbReference>
<dbReference type="EMBL" id="UINC01088761">
    <property type="protein sequence ID" value="SVC39267.1"/>
    <property type="molecule type" value="Genomic_DNA"/>
</dbReference>